<dbReference type="EMBL" id="GL890841">
    <property type="protein sequence ID" value="EGJ33760.1"/>
    <property type="molecule type" value="Genomic_DNA"/>
</dbReference>
<evidence type="ECO:0000313" key="2">
    <source>
        <dbReference type="Proteomes" id="UP000003959"/>
    </source>
</evidence>
<accession>F4XNY9</accession>
<gene>
    <name evidence="1" type="ORF">LYNGBM3L_26160</name>
</gene>
<proteinExistence type="predicted"/>
<reference evidence="2" key="1">
    <citation type="journal article" date="2011" name="Proc. Natl. Acad. Sci. U.S.A.">
        <title>Genomic insights into the physiology and ecology of the marine filamentous cyanobacterium Lyngbya majuscula.</title>
        <authorList>
            <person name="Jones A.C."/>
            <person name="Monroe E.A."/>
            <person name="Podell S."/>
            <person name="Hess W.R."/>
            <person name="Klages S."/>
            <person name="Esquenazi E."/>
            <person name="Niessen S."/>
            <person name="Hoover H."/>
            <person name="Rothmann M."/>
            <person name="Lasken R.S."/>
            <person name="Yates J.R.III."/>
            <person name="Reinhardt R."/>
            <person name="Kube M."/>
            <person name="Burkart M.D."/>
            <person name="Allen E.E."/>
            <person name="Dorrestein P.C."/>
            <person name="Gerwick W.H."/>
            <person name="Gerwick L."/>
        </authorList>
    </citation>
    <scope>NUCLEOTIDE SEQUENCE [LARGE SCALE GENOMIC DNA]</scope>
    <source>
        <strain evidence="2">3L</strain>
    </source>
</reference>
<dbReference type="HOGENOM" id="CLU_3185946_0_0_3"/>
<dbReference type="Proteomes" id="UP000003959">
    <property type="component" value="Unassembled WGS sequence"/>
</dbReference>
<sequence length="46" mass="4980">MSFTTIEGRHGILDVGCWMLDFFPGLGPGDLTQCVLIARPVDSVVD</sequence>
<protein>
    <submittedName>
        <fullName evidence="1">Uncharacterized protein</fullName>
    </submittedName>
</protein>
<name>F4XNY9_9CYAN</name>
<dbReference type="AlphaFoldDB" id="F4XNY9"/>
<organism evidence="1 2">
    <name type="scientific">Moorena producens 3L</name>
    <dbReference type="NCBI Taxonomy" id="489825"/>
    <lineage>
        <taxon>Bacteria</taxon>
        <taxon>Bacillati</taxon>
        <taxon>Cyanobacteriota</taxon>
        <taxon>Cyanophyceae</taxon>
        <taxon>Coleofasciculales</taxon>
        <taxon>Coleofasciculaceae</taxon>
        <taxon>Moorena</taxon>
    </lineage>
</organism>
<keyword evidence="2" id="KW-1185">Reference proteome</keyword>
<evidence type="ECO:0000313" key="1">
    <source>
        <dbReference type="EMBL" id="EGJ33760.1"/>
    </source>
</evidence>